<feature type="signal peptide" evidence="8">
    <location>
        <begin position="1"/>
        <end position="37"/>
    </location>
</feature>
<evidence type="ECO:0000256" key="3">
    <source>
        <dbReference type="ARBA" id="ARBA00022448"/>
    </source>
</evidence>
<dbReference type="InterPro" id="IPR012286">
    <property type="entry name" value="Tetrahaem_cytochrome"/>
</dbReference>
<keyword evidence="4" id="KW-0349">Heme</keyword>
<name>A0A550J5C1_9BACT</name>
<dbReference type="Pfam" id="PF14537">
    <property type="entry name" value="Cytochrom_c3_2"/>
    <property type="match status" value="1"/>
</dbReference>
<evidence type="ECO:0000256" key="4">
    <source>
        <dbReference type="ARBA" id="ARBA00022617"/>
    </source>
</evidence>
<comment type="caution">
    <text evidence="10">The sequence shown here is derived from an EMBL/GenBank/DDBJ whole genome shotgun (WGS) entry which is preliminary data.</text>
</comment>
<keyword evidence="7" id="KW-0408">Iron</keyword>
<comment type="subcellular location">
    <subcellularLocation>
        <location evidence="2">Cell envelope</location>
    </subcellularLocation>
</comment>
<evidence type="ECO:0000259" key="9">
    <source>
        <dbReference type="Pfam" id="PF14537"/>
    </source>
</evidence>
<feature type="domain" description="Tetrahaem cytochrome" evidence="9">
    <location>
        <begin position="96"/>
        <end position="168"/>
    </location>
</feature>
<dbReference type="Gene3D" id="1.10.1130.10">
    <property type="entry name" value="Flavocytochrome C3, Chain A"/>
    <property type="match status" value="2"/>
</dbReference>
<evidence type="ECO:0000313" key="11">
    <source>
        <dbReference type="Proteomes" id="UP000317155"/>
    </source>
</evidence>
<feature type="chain" id="PRO_5021949556" description="Tetrahaem cytochrome domain-containing protein" evidence="8">
    <location>
        <begin position="38"/>
        <end position="272"/>
    </location>
</feature>
<evidence type="ECO:0000256" key="6">
    <source>
        <dbReference type="ARBA" id="ARBA00022982"/>
    </source>
</evidence>
<keyword evidence="8" id="KW-0732">Signal</keyword>
<dbReference type="SUPFAM" id="SSF48695">
    <property type="entry name" value="Multiheme cytochromes"/>
    <property type="match status" value="2"/>
</dbReference>
<evidence type="ECO:0000256" key="5">
    <source>
        <dbReference type="ARBA" id="ARBA00022723"/>
    </source>
</evidence>
<evidence type="ECO:0000256" key="7">
    <source>
        <dbReference type="ARBA" id="ARBA00023004"/>
    </source>
</evidence>
<dbReference type="GO" id="GO:0030313">
    <property type="term" value="C:cell envelope"/>
    <property type="evidence" value="ECO:0007669"/>
    <property type="project" value="UniProtKB-SubCell"/>
</dbReference>
<evidence type="ECO:0000256" key="1">
    <source>
        <dbReference type="ARBA" id="ARBA00001926"/>
    </source>
</evidence>
<dbReference type="GO" id="GO:0046872">
    <property type="term" value="F:metal ion binding"/>
    <property type="evidence" value="ECO:0007669"/>
    <property type="project" value="UniProtKB-KW"/>
</dbReference>
<keyword evidence="5" id="KW-0479">Metal-binding</keyword>
<dbReference type="OrthoDB" id="9782159at2"/>
<proteinExistence type="predicted"/>
<evidence type="ECO:0000313" key="10">
    <source>
        <dbReference type="EMBL" id="TRO78426.1"/>
    </source>
</evidence>
<accession>A0A550J5C1</accession>
<reference evidence="10 11" key="1">
    <citation type="submission" date="2019-07" db="EMBL/GenBank/DDBJ databases">
        <title>Insights of Desulfuromonas acetexigens electromicrobiology.</title>
        <authorList>
            <person name="Katuri K."/>
            <person name="Sapireddy V."/>
            <person name="Shaw D.R."/>
            <person name="Saikaly P."/>
        </authorList>
    </citation>
    <scope>NUCLEOTIDE SEQUENCE [LARGE SCALE GENOMIC DNA]</scope>
    <source>
        <strain evidence="10 11">2873</strain>
    </source>
</reference>
<sequence length="272" mass="29994">MSRSRFFAAECFQPLCRQGRILLLVASFCVCAIAADAAELERGDCGKCHSEKVRVLTVAGGPHATEVGCLDCHPQHPPRSGTAFRACDECHQSRPHYEIGGCRHCHTDPHQPLVSLRDPLKPMRLECLSCHPEVGRQMNENPSRHGELYCTRCHSRHKEVSTCLDCHEPHLANQTNPDCGTCHPTHAPLRIVPAGHVPSRFCQVCHAQAARDLAATKTNHGGINCLYCHQGPHRSIPDCQTCHGLPHAPSIHRQHRGCLNCHGGAHHLISNR</sequence>
<protein>
    <recommendedName>
        <fullName evidence="9">Tetrahaem cytochrome domain-containing protein</fullName>
    </recommendedName>
</protein>
<evidence type="ECO:0000256" key="8">
    <source>
        <dbReference type="SAM" id="SignalP"/>
    </source>
</evidence>
<dbReference type="Proteomes" id="UP000317155">
    <property type="component" value="Unassembled WGS sequence"/>
</dbReference>
<organism evidence="10 11">
    <name type="scientific">Trichloromonas acetexigens</name>
    <dbReference type="NCBI Taxonomy" id="38815"/>
    <lineage>
        <taxon>Bacteria</taxon>
        <taxon>Pseudomonadati</taxon>
        <taxon>Thermodesulfobacteriota</taxon>
        <taxon>Desulfuromonadia</taxon>
        <taxon>Desulfuromonadales</taxon>
        <taxon>Trichloromonadaceae</taxon>
        <taxon>Trichloromonas</taxon>
    </lineage>
</organism>
<keyword evidence="6" id="KW-0249">Electron transport</keyword>
<evidence type="ECO:0000256" key="2">
    <source>
        <dbReference type="ARBA" id="ARBA00004196"/>
    </source>
</evidence>
<keyword evidence="11" id="KW-1185">Reference proteome</keyword>
<dbReference type="EMBL" id="VJVV01000018">
    <property type="protein sequence ID" value="TRO78426.1"/>
    <property type="molecule type" value="Genomic_DNA"/>
</dbReference>
<dbReference type="InterPro" id="IPR036280">
    <property type="entry name" value="Multihaem_cyt_sf"/>
</dbReference>
<gene>
    <name evidence="10" type="ORF">FL622_16435</name>
</gene>
<dbReference type="RefSeq" id="WP_140396606.1">
    <property type="nucleotide sequence ID" value="NZ_FOJJ01000010.1"/>
</dbReference>
<dbReference type="AlphaFoldDB" id="A0A550J5C1"/>
<keyword evidence="3" id="KW-0813">Transport</keyword>
<comment type="cofactor">
    <cofactor evidence="1">
        <name>heme c</name>
        <dbReference type="ChEBI" id="CHEBI:61717"/>
    </cofactor>
</comment>